<evidence type="ECO:0000313" key="1">
    <source>
        <dbReference type="EMBL" id="KAF9515070.1"/>
    </source>
</evidence>
<evidence type="ECO:0000313" key="2">
    <source>
        <dbReference type="Proteomes" id="UP000886523"/>
    </source>
</evidence>
<sequence length="235" mass="26628">MRQCHAYSLTQVVSNYSYPKHGWVSPQLGGTRAQHEDVICKCNWKTTWYGSPHEWVHSNRTELQVSNRMSRQDMAGKSFFFTHKISPRLKFESDSPIRVNKHDMESIEFTVGPGSDMMPMGLSISVATLRSSRLQTEQSDAVQPPLQMEQSDITYLCSRTRLHPLDAPQILWTVQDMGFKPPYNVWDPGPAGKGKLEDDIKENAVYTPEFFRGQRTGPVVSNPGAVILKSCHDIS</sequence>
<proteinExistence type="predicted"/>
<dbReference type="EMBL" id="MU128954">
    <property type="protein sequence ID" value="KAF9515070.1"/>
    <property type="molecule type" value="Genomic_DNA"/>
</dbReference>
<name>A0A9P6B144_9AGAM</name>
<reference evidence="1" key="1">
    <citation type="journal article" date="2020" name="Nat. Commun.">
        <title>Large-scale genome sequencing of mycorrhizal fungi provides insights into the early evolution of symbiotic traits.</title>
        <authorList>
            <person name="Miyauchi S."/>
            <person name="Kiss E."/>
            <person name="Kuo A."/>
            <person name="Drula E."/>
            <person name="Kohler A."/>
            <person name="Sanchez-Garcia M."/>
            <person name="Morin E."/>
            <person name="Andreopoulos B."/>
            <person name="Barry K.W."/>
            <person name="Bonito G."/>
            <person name="Buee M."/>
            <person name="Carver A."/>
            <person name="Chen C."/>
            <person name="Cichocki N."/>
            <person name="Clum A."/>
            <person name="Culley D."/>
            <person name="Crous P.W."/>
            <person name="Fauchery L."/>
            <person name="Girlanda M."/>
            <person name="Hayes R.D."/>
            <person name="Keri Z."/>
            <person name="LaButti K."/>
            <person name="Lipzen A."/>
            <person name="Lombard V."/>
            <person name="Magnuson J."/>
            <person name="Maillard F."/>
            <person name="Murat C."/>
            <person name="Nolan M."/>
            <person name="Ohm R.A."/>
            <person name="Pangilinan J."/>
            <person name="Pereira M.F."/>
            <person name="Perotto S."/>
            <person name="Peter M."/>
            <person name="Pfister S."/>
            <person name="Riley R."/>
            <person name="Sitrit Y."/>
            <person name="Stielow J.B."/>
            <person name="Szollosi G."/>
            <person name="Zifcakova L."/>
            <person name="Stursova M."/>
            <person name="Spatafora J.W."/>
            <person name="Tedersoo L."/>
            <person name="Vaario L.M."/>
            <person name="Yamada A."/>
            <person name="Yan M."/>
            <person name="Wang P."/>
            <person name="Xu J."/>
            <person name="Bruns T."/>
            <person name="Baldrian P."/>
            <person name="Vilgalys R."/>
            <person name="Dunand C."/>
            <person name="Henrissat B."/>
            <person name="Grigoriev I.V."/>
            <person name="Hibbett D."/>
            <person name="Nagy L.G."/>
            <person name="Martin F.M."/>
        </authorList>
    </citation>
    <scope>NUCLEOTIDE SEQUENCE</scope>
    <source>
        <strain evidence="1">UP504</strain>
    </source>
</reference>
<dbReference type="Proteomes" id="UP000886523">
    <property type="component" value="Unassembled WGS sequence"/>
</dbReference>
<dbReference type="AlphaFoldDB" id="A0A9P6B144"/>
<organism evidence="1 2">
    <name type="scientific">Hydnum rufescens UP504</name>
    <dbReference type="NCBI Taxonomy" id="1448309"/>
    <lineage>
        <taxon>Eukaryota</taxon>
        <taxon>Fungi</taxon>
        <taxon>Dikarya</taxon>
        <taxon>Basidiomycota</taxon>
        <taxon>Agaricomycotina</taxon>
        <taxon>Agaricomycetes</taxon>
        <taxon>Cantharellales</taxon>
        <taxon>Hydnaceae</taxon>
        <taxon>Hydnum</taxon>
    </lineage>
</organism>
<protein>
    <submittedName>
        <fullName evidence="1">Uncharacterized protein</fullName>
    </submittedName>
</protein>
<accession>A0A9P6B144</accession>
<comment type="caution">
    <text evidence="1">The sequence shown here is derived from an EMBL/GenBank/DDBJ whole genome shotgun (WGS) entry which is preliminary data.</text>
</comment>
<gene>
    <name evidence="1" type="ORF">BS47DRAFT_1361322</name>
</gene>
<keyword evidence="2" id="KW-1185">Reference proteome</keyword>